<dbReference type="GO" id="GO:0006364">
    <property type="term" value="P:rRNA processing"/>
    <property type="evidence" value="ECO:0007669"/>
    <property type="project" value="TreeGrafter"/>
</dbReference>
<dbReference type="Pfam" id="PF00636">
    <property type="entry name" value="Ribonuclease_3"/>
    <property type="match status" value="1"/>
</dbReference>
<dbReference type="EMBL" id="AXCR01000005">
    <property type="protein sequence ID" value="KJR87331.1"/>
    <property type="molecule type" value="Genomic_DNA"/>
</dbReference>
<dbReference type="RefSeq" id="XP_016590007.1">
    <property type="nucleotide sequence ID" value="XM_016728616.1"/>
</dbReference>
<dbReference type="SMART" id="SM00535">
    <property type="entry name" value="RIBOc"/>
    <property type="match status" value="1"/>
</dbReference>
<dbReference type="GO" id="GO:0005654">
    <property type="term" value="C:nucleoplasm"/>
    <property type="evidence" value="ECO:0007669"/>
    <property type="project" value="TreeGrafter"/>
</dbReference>
<dbReference type="PANTHER" id="PTHR11207:SF0">
    <property type="entry name" value="RIBONUCLEASE 3"/>
    <property type="match status" value="1"/>
</dbReference>
<dbReference type="SUPFAM" id="SSF54768">
    <property type="entry name" value="dsRNA-binding domain-like"/>
    <property type="match status" value="1"/>
</dbReference>
<keyword evidence="1" id="KW-0694">RNA-binding</keyword>
<evidence type="ECO:0000313" key="5">
    <source>
        <dbReference type="Proteomes" id="UP000033710"/>
    </source>
</evidence>
<feature type="region of interest" description="Disordered" evidence="2">
    <location>
        <begin position="332"/>
        <end position="383"/>
    </location>
</feature>
<gene>
    <name evidence="4" type="ORF">SPSK_01709</name>
</gene>
<feature type="domain" description="RNase III" evidence="3">
    <location>
        <begin position="147"/>
        <end position="261"/>
    </location>
</feature>
<dbReference type="PANTHER" id="PTHR11207">
    <property type="entry name" value="RIBONUCLEASE III"/>
    <property type="match status" value="1"/>
</dbReference>
<evidence type="ECO:0000259" key="3">
    <source>
        <dbReference type="PROSITE" id="PS50142"/>
    </source>
</evidence>
<dbReference type="CDD" id="cd00593">
    <property type="entry name" value="RIBOc"/>
    <property type="match status" value="1"/>
</dbReference>
<dbReference type="VEuPathDB" id="FungiDB:SPSK_01709"/>
<dbReference type="GO" id="GO:0004525">
    <property type="term" value="F:ribonuclease III activity"/>
    <property type="evidence" value="ECO:0007669"/>
    <property type="project" value="InterPro"/>
</dbReference>
<dbReference type="Gene3D" id="1.10.1520.10">
    <property type="entry name" value="Ribonuclease III domain"/>
    <property type="match status" value="1"/>
</dbReference>
<dbReference type="PROSITE" id="PS50142">
    <property type="entry name" value="RNASE_3_2"/>
    <property type="match status" value="1"/>
</dbReference>
<dbReference type="Proteomes" id="UP000033710">
    <property type="component" value="Unassembled WGS sequence"/>
</dbReference>
<dbReference type="InterPro" id="IPR036389">
    <property type="entry name" value="RNase_III_sf"/>
</dbReference>
<evidence type="ECO:0000256" key="2">
    <source>
        <dbReference type="SAM" id="MobiDB-lite"/>
    </source>
</evidence>
<dbReference type="PROSITE" id="PS00517">
    <property type="entry name" value="RNASE_3_1"/>
    <property type="match status" value="1"/>
</dbReference>
<dbReference type="Gene3D" id="3.30.160.20">
    <property type="match status" value="1"/>
</dbReference>
<name>A0A0F2MGN6_SPOSC</name>
<evidence type="ECO:0000256" key="1">
    <source>
        <dbReference type="ARBA" id="ARBA00022884"/>
    </source>
</evidence>
<sequence length="487" mass="53024">MSKRSLDVTVEIGGISKRQKATPLIPPEKLTLLREYYKEIRAFVKAAELGDSGEYGAPLERLLTLNKTTLPVLQTLGSEGSSASQNGDDKPKTAARAASSLVVPTLTASQAVAIQNPMSLIPSLVSMTAWTVEDIPTEYPPLPPIPDEKLEQMALTHRGWNEVANYETLEFLGDAFIYYAASEIITQTFPHLTPGRKSQMREGLLRNSNLAQYTTHYGIEKRARLPAEFTDSAPARGTKAAAKEREKVNGDLFEAYVGALIRARPPAAANVPAYDGVTIALRWLKSLWAMSLSKEIERKYNVRRTQMHTQPFAASVDKPQLSMQALIANAVASPGNDTPATTTTPTTTTTTATATVSTEADIASQGDKSTPTKEPTQDFPPLKKTTLTAKVQLAALIGCKEVKIRYEDAPTKKVLRDKHSKMPLFTVAVWVDAWGKSECLGYGSALSKKEAGGKAAERALENKAKMKFYVAQKANIYGDKSQAHPEA</sequence>
<comment type="caution">
    <text evidence="4">The sequence shown here is derived from an EMBL/GenBank/DDBJ whole genome shotgun (WGS) entry which is preliminary data.</text>
</comment>
<dbReference type="GO" id="GO:0006369">
    <property type="term" value="P:termination of RNA polymerase II transcription"/>
    <property type="evidence" value="ECO:0007669"/>
    <property type="project" value="TreeGrafter"/>
</dbReference>
<dbReference type="SUPFAM" id="SSF69065">
    <property type="entry name" value="RNase III domain-like"/>
    <property type="match status" value="1"/>
</dbReference>
<dbReference type="OrthoDB" id="2392202at2759"/>
<feature type="compositionally biased region" description="Low complexity" evidence="2">
    <location>
        <begin position="338"/>
        <end position="355"/>
    </location>
</feature>
<dbReference type="GO" id="GO:0003723">
    <property type="term" value="F:RNA binding"/>
    <property type="evidence" value="ECO:0007669"/>
    <property type="project" value="UniProtKB-KW"/>
</dbReference>
<dbReference type="InterPro" id="IPR000999">
    <property type="entry name" value="RNase_III_dom"/>
</dbReference>
<reference evidence="4 5" key="2">
    <citation type="journal article" date="2015" name="Eukaryot. Cell">
        <title>Asexual propagation of a virulent clone complex in a human and feline outbreak of sporotrichosis.</title>
        <authorList>
            <person name="Teixeira Mde M."/>
            <person name="Rodrigues A.M."/>
            <person name="Tsui C.K."/>
            <person name="de Almeida L.G."/>
            <person name="Van Diepeningen A.D."/>
            <person name="van den Ende B.G."/>
            <person name="Fernandes G.F."/>
            <person name="Kano R."/>
            <person name="Hamelin R.C."/>
            <person name="Lopes-Bezerra L.M."/>
            <person name="Vasconcelos A.T."/>
            <person name="de Hoog S."/>
            <person name="de Camargo Z.P."/>
            <person name="Felipe M.S."/>
        </authorList>
    </citation>
    <scope>NUCLEOTIDE SEQUENCE [LARGE SCALE GENOMIC DNA]</scope>
    <source>
        <strain evidence="4 5">1099-18</strain>
    </source>
</reference>
<reference evidence="4 5" key="1">
    <citation type="journal article" date="2014" name="BMC Genomics">
        <title>Comparative genomics of the major fungal agents of human and animal Sporotrichosis: Sporothrix schenckii and Sporothrix brasiliensis.</title>
        <authorList>
            <person name="Teixeira M.M."/>
            <person name="de Almeida L.G."/>
            <person name="Kubitschek-Barreira P."/>
            <person name="Alves F.L."/>
            <person name="Kioshima E.S."/>
            <person name="Abadio A.K."/>
            <person name="Fernandes L."/>
            <person name="Derengowski L.S."/>
            <person name="Ferreira K.S."/>
            <person name="Souza R.C."/>
            <person name="Ruiz J.C."/>
            <person name="de Andrade N.C."/>
            <person name="Paes H.C."/>
            <person name="Nicola A.M."/>
            <person name="Albuquerque P."/>
            <person name="Gerber A.L."/>
            <person name="Martins V.P."/>
            <person name="Peconick L.D."/>
            <person name="Neto A.V."/>
            <person name="Chaucanez C.B."/>
            <person name="Silva P.A."/>
            <person name="Cunha O.L."/>
            <person name="de Oliveira F.F."/>
            <person name="dos Santos T.C."/>
            <person name="Barros A.L."/>
            <person name="Soares M.A."/>
            <person name="de Oliveira L.M."/>
            <person name="Marini M.M."/>
            <person name="Villalobos-Duno H."/>
            <person name="Cunha M.M."/>
            <person name="de Hoog S."/>
            <person name="da Silveira J.F."/>
            <person name="Henrissat B."/>
            <person name="Nino-Vega G.A."/>
            <person name="Cisalpino P.S."/>
            <person name="Mora-Montes H.M."/>
            <person name="Almeida S.R."/>
            <person name="Stajich J.E."/>
            <person name="Lopes-Bezerra L.M."/>
            <person name="Vasconcelos A.T."/>
            <person name="Felipe M.S."/>
        </authorList>
    </citation>
    <scope>NUCLEOTIDE SEQUENCE [LARGE SCALE GENOMIC DNA]</scope>
    <source>
        <strain evidence="4 5">1099-18</strain>
    </source>
</reference>
<evidence type="ECO:0000313" key="4">
    <source>
        <dbReference type="EMBL" id="KJR87331.1"/>
    </source>
</evidence>
<dbReference type="KEGG" id="ssck:SPSK_01709"/>
<protein>
    <recommendedName>
        <fullName evidence="3">RNase III domain-containing protein</fullName>
    </recommendedName>
</protein>
<dbReference type="GO" id="GO:0034475">
    <property type="term" value="P:U4 snRNA 3'-end processing"/>
    <property type="evidence" value="ECO:0007669"/>
    <property type="project" value="TreeGrafter"/>
</dbReference>
<accession>A0A0F2MGN6</accession>
<proteinExistence type="predicted"/>
<organism evidence="4 5">
    <name type="scientific">Sporothrix schenckii 1099-18</name>
    <dbReference type="NCBI Taxonomy" id="1397361"/>
    <lineage>
        <taxon>Eukaryota</taxon>
        <taxon>Fungi</taxon>
        <taxon>Dikarya</taxon>
        <taxon>Ascomycota</taxon>
        <taxon>Pezizomycotina</taxon>
        <taxon>Sordariomycetes</taxon>
        <taxon>Sordariomycetidae</taxon>
        <taxon>Ophiostomatales</taxon>
        <taxon>Ophiostomataceae</taxon>
        <taxon>Sporothrix</taxon>
    </lineage>
</organism>
<dbReference type="AlphaFoldDB" id="A0A0F2MGN6"/>
<dbReference type="GeneID" id="27663893"/>